<dbReference type="InterPro" id="IPR036188">
    <property type="entry name" value="FAD/NAD-bd_sf"/>
</dbReference>
<comment type="function">
    <text evidence="19">Broad spectrum monooxygenase that catalyzes the oxygenation of a wide variety of nitrogen- and sulfur-containing compounds including xenobiotics. Catalyzes the S-oxygenation of hypotaurine to produce taurine, an organic osmolyte involved in cell volume regulation as well as a variety of cytoprotective and developmental processes. In vitro, catalyzes the N-oxygenation of trimethylamine (TMA) to produce trimethylamine N-oxide (TMAO) and could therefore participate to the detoxification of this compound that is generated by the action of gut microbiota from dietary precursors such as choline, choline containing compounds, betaine or L-carnitine.</text>
</comment>
<comment type="cofactor">
    <cofactor evidence="1 33">
        <name>FAD</name>
        <dbReference type="ChEBI" id="CHEBI:57692"/>
    </cofactor>
</comment>
<keyword evidence="7 33" id="KW-0285">Flavoprotein</keyword>
<keyword evidence="15 33" id="KW-0503">Monooxygenase</keyword>
<evidence type="ECO:0000313" key="35">
    <source>
        <dbReference type="Proteomes" id="UP000887577"/>
    </source>
</evidence>
<dbReference type="GO" id="GO:0050661">
    <property type="term" value="F:NADP binding"/>
    <property type="evidence" value="ECO:0007669"/>
    <property type="project" value="InterPro"/>
</dbReference>
<comment type="catalytic activity">
    <reaction evidence="32">
        <text>octan-3-one + NADPH + O2 + H(+) = pentyl propanoate + NADP(+) + H2O</text>
        <dbReference type="Rhea" id="RHEA:54840"/>
        <dbReference type="ChEBI" id="CHEBI:15377"/>
        <dbReference type="ChEBI" id="CHEBI:15378"/>
        <dbReference type="ChEBI" id="CHEBI:15379"/>
        <dbReference type="ChEBI" id="CHEBI:57783"/>
        <dbReference type="ChEBI" id="CHEBI:58349"/>
        <dbReference type="ChEBI" id="CHEBI:80946"/>
        <dbReference type="ChEBI" id="CHEBI:87373"/>
    </reaction>
    <physiologicalReaction direction="left-to-right" evidence="32">
        <dbReference type="Rhea" id="RHEA:54841"/>
    </physiologicalReaction>
</comment>
<evidence type="ECO:0000256" key="14">
    <source>
        <dbReference type="ARBA" id="ARBA00023002"/>
    </source>
</evidence>
<evidence type="ECO:0000256" key="6">
    <source>
        <dbReference type="ARBA" id="ARBA00022553"/>
    </source>
</evidence>
<dbReference type="GO" id="GO:0050660">
    <property type="term" value="F:flavin adenine dinucleotide binding"/>
    <property type="evidence" value="ECO:0007669"/>
    <property type="project" value="InterPro"/>
</dbReference>
<protein>
    <recommendedName>
        <fullName evidence="33">Flavin-containing monooxygenase</fullName>
        <ecNumber evidence="33">1.-.-.-</ecNumber>
    </recommendedName>
</protein>
<comment type="catalytic activity">
    <reaction evidence="22">
        <text>heptan-2-one + NADPH + O2 + H(+) = pentyl acetate + NADP(+) + H2O</text>
        <dbReference type="Rhea" id="RHEA:54836"/>
        <dbReference type="ChEBI" id="CHEBI:5672"/>
        <dbReference type="ChEBI" id="CHEBI:15377"/>
        <dbReference type="ChEBI" id="CHEBI:15378"/>
        <dbReference type="ChEBI" id="CHEBI:15379"/>
        <dbReference type="ChEBI" id="CHEBI:57783"/>
        <dbReference type="ChEBI" id="CHEBI:58349"/>
        <dbReference type="ChEBI" id="CHEBI:87362"/>
    </reaction>
    <physiologicalReaction direction="left-to-right" evidence="22">
        <dbReference type="Rhea" id="RHEA:54837"/>
    </physiologicalReaction>
</comment>
<comment type="catalytic activity">
    <reaction evidence="28">
        <text>octan-3-one + NADPH + O2 + H(+) = ethyl hexanoate + NADP(+) + H2O</text>
        <dbReference type="Rhea" id="RHEA:54856"/>
        <dbReference type="ChEBI" id="CHEBI:15377"/>
        <dbReference type="ChEBI" id="CHEBI:15378"/>
        <dbReference type="ChEBI" id="CHEBI:15379"/>
        <dbReference type="ChEBI" id="CHEBI:57783"/>
        <dbReference type="ChEBI" id="CHEBI:58349"/>
        <dbReference type="ChEBI" id="CHEBI:80946"/>
        <dbReference type="ChEBI" id="CHEBI:86055"/>
    </reaction>
    <physiologicalReaction direction="left-to-right" evidence="28">
        <dbReference type="Rhea" id="RHEA:54857"/>
    </physiologicalReaction>
</comment>
<dbReference type="SUPFAM" id="SSF51905">
    <property type="entry name" value="FAD/NAD(P)-binding domain"/>
    <property type="match status" value="1"/>
</dbReference>
<organism evidence="35 36">
    <name type="scientific">Panagrolaimus superbus</name>
    <dbReference type="NCBI Taxonomy" id="310955"/>
    <lineage>
        <taxon>Eukaryota</taxon>
        <taxon>Metazoa</taxon>
        <taxon>Ecdysozoa</taxon>
        <taxon>Nematoda</taxon>
        <taxon>Chromadorea</taxon>
        <taxon>Rhabditida</taxon>
        <taxon>Tylenchina</taxon>
        <taxon>Panagrolaimomorpha</taxon>
        <taxon>Panagrolaimoidea</taxon>
        <taxon>Panagrolaimidae</taxon>
        <taxon>Panagrolaimus</taxon>
    </lineage>
</organism>
<evidence type="ECO:0000256" key="25">
    <source>
        <dbReference type="ARBA" id="ARBA00047977"/>
    </source>
</evidence>
<dbReference type="InterPro" id="IPR020946">
    <property type="entry name" value="Flavin_mOase-like"/>
</dbReference>
<comment type="similarity">
    <text evidence="4 33">Belongs to the FMO family.</text>
</comment>
<dbReference type="InterPro" id="IPR000960">
    <property type="entry name" value="Flavin_mOase"/>
</dbReference>
<dbReference type="InterPro" id="IPR002257">
    <property type="entry name" value="Flavin_mOase_5"/>
</dbReference>
<dbReference type="WBParaSite" id="PSU_v2.g2288.t1">
    <property type="protein sequence ID" value="PSU_v2.g2288.t1"/>
    <property type="gene ID" value="PSU_v2.g2288"/>
</dbReference>
<reference evidence="36" key="1">
    <citation type="submission" date="2022-11" db="UniProtKB">
        <authorList>
            <consortium name="WormBaseParasite"/>
        </authorList>
    </citation>
    <scope>IDENTIFICATION</scope>
</reference>
<keyword evidence="17 34" id="KW-0472">Membrane</keyword>
<evidence type="ECO:0000256" key="27">
    <source>
        <dbReference type="ARBA" id="ARBA00048088"/>
    </source>
</evidence>
<evidence type="ECO:0000256" key="4">
    <source>
        <dbReference type="ARBA" id="ARBA00009183"/>
    </source>
</evidence>
<evidence type="ECO:0000256" key="26">
    <source>
        <dbReference type="ARBA" id="ARBA00048041"/>
    </source>
</evidence>
<dbReference type="GO" id="GO:0016174">
    <property type="term" value="F:NAD(P)H oxidase H2O2-forming activity"/>
    <property type="evidence" value="ECO:0007669"/>
    <property type="project" value="UniProtKB-EC"/>
</dbReference>
<evidence type="ECO:0000256" key="15">
    <source>
        <dbReference type="ARBA" id="ARBA00023033"/>
    </source>
</evidence>
<evidence type="ECO:0000256" key="22">
    <source>
        <dbReference type="ARBA" id="ARBA00047574"/>
    </source>
</evidence>
<evidence type="ECO:0000256" key="28">
    <source>
        <dbReference type="ARBA" id="ARBA00048459"/>
    </source>
</evidence>
<keyword evidence="10 33" id="KW-0274">FAD</keyword>
<evidence type="ECO:0000256" key="31">
    <source>
        <dbReference type="ARBA" id="ARBA00049443"/>
    </source>
</evidence>
<dbReference type="InterPro" id="IPR050346">
    <property type="entry name" value="FMO-like"/>
</dbReference>
<accession>A0A914YQI7</accession>
<evidence type="ECO:0000256" key="8">
    <source>
        <dbReference type="ARBA" id="ARBA00022692"/>
    </source>
</evidence>
<evidence type="ECO:0000256" key="19">
    <source>
        <dbReference type="ARBA" id="ARBA00045957"/>
    </source>
</evidence>
<keyword evidence="12" id="KW-0521">NADP</keyword>
<evidence type="ECO:0000256" key="13">
    <source>
        <dbReference type="ARBA" id="ARBA00022989"/>
    </source>
</evidence>
<evidence type="ECO:0000256" key="24">
    <source>
        <dbReference type="ARBA" id="ARBA00047864"/>
    </source>
</evidence>
<comment type="catalytic activity">
    <reaction evidence="26">
        <text>hypotaurine + NADPH + O2 + H(+) = taurine + NADP(+) + H2O</text>
        <dbReference type="Rhea" id="RHEA:69819"/>
        <dbReference type="ChEBI" id="CHEBI:15377"/>
        <dbReference type="ChEBI" id="CHEBI:15378"/>
        <dbReference type="ChEBI" id="CHEBI:15379"/>
        <dbReference type="ChEBI" id="CHEBI:57783"/>
        <dbReference type="ChEBI" id="CHEBI:57853"/>
        <dbReference type="ChEBI" id="CHEBI:58349"/>
        <dbReference type="ChEBI" id="CHEBI:507393"/>
        <dbReference type="EC" id="1.14.13.8"/>
    </reaction>
    <physiologicalReaction direction="left-to-right" evidence="26">
        <dbReference type="Rhea" id="RHEA:69820"/>
    </physiologicalReaction>
</comment>
<evidence type="ECO:0000256" key="18">
    <source>
        <dbReference type="ARBA" id="ARBA00045722"/>
    </source>
</evidence>
<keyword evidence="9" id="KW-0256">Endoplasmic reticulum</keyword>
<evidence type="ECO:0000256" key="33">
    <source>
        <dbReference type="RuleBase" id="RU361177"/>
    </source>
</evidence>
<keyword evidence="8 34" id="KW-0812">Transmembrane</keyword>
<comment type="catalytic activity">
    <reaction evidence="23">
        <text>sulcatone + NADPH + O2 + H(+) = 4-methylpent-3-en-1-yl acetate + NADP(+) + H2O</text>
        <dbReference type="Rhea" id="RHEA:54864"/>
        <dbReference type="ChEBI" id="CHEBI:15377"/>
        <dbReference type="ChEBI" id="CHEBI:15378"/>
        <dbReference type="ChEBI" id="CHEBI:15379"/>
        <dbReference type="ChEBI" id="CHEBI:16310"/>
        <dbReference type="ChEBI" id="CHEBI:57783"/>
        <dbReference type="ChEBI" id="CHEBI:58349"/>
        <dbReference type="ChEBI" id="CHEBI:138373"/>
    </reaction>
    <physiologicalReaction direction="left-to-right" evidence="23">
        <dbReference type="Rhea" id="RHEA:54865"/>
    </physiologicalReaction>
</comment>
<comment type="catalytic activity">
    <reaction evidence="20">
        <text>hypotaurine + NADH + O2 + H(+) = taurine + NAD(+) + H2O</text>
        <dbReference type="Rhea" id="RHEA:74111"/>
        <dbReference type="ChEBI" id="CHEBI:15377"/>
        <dbReference type="ChEBI" id="CHEBI:15378"/>
        <dbReference type="ChEBI" id="CHEBI:15379"/>
        <dbReference type="ChEBI" id="CHEBI:57540"/>
        <dbReference type="ChEBI" id="CHEBI:57853"/>
        <dbReference type="ChEBI" id="CHEBI:57945"/>
        <dbReference type="ChEBI" id="CHEBI:507393"/>
        <dbReference type="EC" id="1.14.13.8"/>
    </reaction>
    <physiologicalReaction direction="left-to-right" evidence="20">
        <dbReference type="Rhea" id="RHEA:74112"/>
    </physiologicalReaction>
</comment>
<comment type="function">
    <text evidence="18">Acts as a Baeyer-Villiger monooxygenase on a broad range of substrates. Catalyzes the insertion of an oxygen atom into a carbon-carbon bond adjacent to a carbonyl, which converts ketones to esters. Active on diverse carbonyl compounds, whereas soft nucleophiles are mostly non- or poorly reactive. In contrast with other forms of FMO it is non- or poorly active on 'classical' substrates such as drugs, pesticides, and dietary components containing soft nucleophilic heteroatoms. Able to oxidize drug molecules bearing a carbonyl group on an aliphatic chain, such as nabumetone and pentoxifylline. Also, in the absence of substrates, shows slow but yet significant NADPH oxidase activity. Acts as a positive modulator of cholesterol biosynthesis as well as glucose homeostasis, promoting metabolic aging via pleiotropic effects.</text>
</comment>
<feature type="transmembrane region" description="Helical" evidence="34">
    <location>
        <begin position="430"/>
        <end position="448"/>
    </location>
</feature>
<evidence type="ECO:0000256" key="21">
    <source>
        <dbReference type="ARBA" id="ARBA00047426"/>
    </source>
</evidence>
<dbReference type="PRINTS" id="PR01125">
    <property type="entry name" value="FMOXYGENASE5"/>
</dbReference>
<dbReference type="PANTHER" id="PTHR23023">
    <property type="entry name" value="DIMETHYLANILINE MONOOXYGENASE"/>
    <property type="match status" value="1"/>
</dbReference>
<dbReference type="GO" id="GO:0004499">
    <property type="term" value="F:N,N-dimethylaniline monooxygenase activity"/>
    <property type="evidence" value="ECO:0007669"/>
    <property type="project" value="InterPro"/>
</dbReference>
<dbReference type="AlphaFoldDB" id="A0A914YQI7"/>
<dbReference type="GO" id="GO:0034899">
    <property type="term" value="F:trimethylamine monooxygenase activity"/>
    <property type="evidence" value="ECO:0007669"/>
    <property type="project" value="UniProtKB-EC"/>
</dbReference>
<evidence type="ECO:0000256" key="29">
    <source>
        <dbReference type="ARBA" id="ARBA00048989"/>
    </source>
</evidence>
<comment type="catalytic activity">
    <reaction evidence="24">
        <text>NADPH + O2 + H(+) = H2O2 + NADP(+)</text>
        <dbReference type="Rhea" id="RHEA:11260"/>
        <dbReference type="ChEBI" id="CHEBI:15378"/>
        <dbReference type="ChEBI" id="CHEBI:15379"/>
        <dbReference type="ChEBI" id="CHEBI:16240"/>
        <dbReference type="ChEBI" id="CHEBI:57783"/>
        <dbReference type="ChEBI" id="CHEBI:58349"/>
        <dbReference type="EC" id="1.6.3.1"/>
    </reaction>
    <physiologicalReaction direction="left-to-right" evidence="24">
        <dbReference type="Rhea" id="RHEA:11261"/>
    </physiologicalReaction>
</comment>
<evidence type="ECO:0000256" key="5">
    <source>
        <dbReference type="ARBA" id="ARBA00022481"/>
    </source>
</evidence>
<evidence type="ECO:0000256" key="23">
    <source>
        <dbReference type="ARBA" id="ARBA00047855"/>
    </source>
</evidence>
<evidence type="ECO:0000256" key="3">
    <source>
        <dbReference type="ARBA" id="ARBA00004524"/>
    </source>
</evidence>
<keyword evidence="35" id="KW-1185">Reference proteome</keyword>
<keyword evidence="14 33" id="KW-0560">Oxidoreductase</keyword>
<evidence type="ECO:0000256" key="1">
    <source>
        <dbReference type="ARBA" id="ARBA00001974"/>
    </source>
</evidence>
<evidence type="ECO:0000256" key="17">
    <source>
        <dbReference type="ARBA" id="ARBA00023136"/>
    </source>
</evidence>
<keyword evidence="16" id="KW-0443">Lipid metabolism</keyword>
<dbReference type="GO" id="GO:0005789">
    <property type="term" value="C:endoplasmic reticulum membrane"/>
    <property type="evidence" value="ECO:0007669"/>
    <property type="project" value="UniProtKB-SubCell"/>
</dbReference>
<evidence type="ECO:0000313" key="36">
    <source>
        <dbReference type="WBParaSite" id="PSU_v2.g2288.t1"/>
    </source>
</evidence>
<keyword evidence="13 34" id="KW-1133">Transmembrane helix</keyword>
<sequence>MLQYLRDYAENYQLKKYIKFNHKVLSIDRSEDFSKSGKWKITYLNEKDIENVEIFDGVLIASGHHSEPRWPDAFSGQDKFNGTLLHSHDYYTHKGFEDKVVVVVGIGNSGGDLAVELSRIAKQVYLVTRRGTWVCNRLIKGGYPADAALVTRKGNFVRSLLPLSMVNNTMEKLLSQTLNHEAYGLKPDHRVLSAHPTCNDELANRLANKTVKIKPNIKEFTQNGIIFDDGTEVPKVDAVIFATGYKFNFPLIEKGNLIPVKENEVSLYLNMFAPELSEHNSLAILGLVQPWGSIMPISEIQARLFFDAITGGTKLPKRNEMLKLIEFELIRVQSRYVKSPRHTIQVDYGVYMEEIAEILGCVPNVLKLAFTDPALAWSLWTGPATAYTYRLTGPVPWNGARKAILETKDRIFAGMAPDGKFMKHKNDANYFKIFAIILLFAVFIGIFINKYVNINN</sequence>
<evidence type="ECO:0000256" key="34">
    <source>
        <dbReference type="SAM" id="Phobius"/>
    </source>
</evidence>
<name>A0A914YQI7_9BILA</name>
<comment type="subcellular location">
    <subcellularLocation>
        <location evidence="2">Endoplasmic reticulum membrane</location>
        <topology evidence="2">Single-pass membrane protein</topology>
    </subcellularLocation>
    <subcellularLocation>
        <location evidence="3">Microsome membrane</location>
    </subcellularLocation>
</comment>
<evidence type="ECO:0000256" key="30">
    <source>
        <dbReference type="ARBA" id="ARBA00048990"/>
    </source>
</evidence>
<evidence type="ECO:0000256" key="9">
    <source>
        <dbReference type="ARBA" id="ARBA00022824"/>
    </source>
</evidence>
<keyword evidence="6" id="KW-0597">Phosphoprotein</keyword>
<keyword evidence="11" id="KW-0492">Microsome</keyword>
<proteinExistence type="inferred from homology"/>
<evidence type="ECO:0000256" key="11">
    <source>
        <dbReference type="ARBA" id="ARBA00022848"/>
    </source>
</evidence>
<evidence type="ECO:0000256" key="20">
    <source>
        <dbReference type="ARBA" id="ARBA00047338"/>
    </source>
</evidence>
<dbReference type="GO" id="GO:0006629">
    <property type="term" value="P:lipid metabolic process"/>
    <property type="evidence" value="ECO:0007669"/>
    <property type="project" value="UniProtKB-KW"/>
</dbReference>
<dbReference type="EC" id="1.-.-.-" evidence="33"/>
<dbReference type="Proteomes" id="UP000887577">
    <property type="component" value="Unplaced"/>
</dbReference>
<comment type="catalytic activity">
    <reaction evidence="27">
        <text>trimethylamine + NADPH + O2 = trimethylamine N-oxide + NADP(+) + H2O</text>
        <dbReference type="Rhea" id="RHEA:31979"/>
        <dbReference type="ChEBI" id="CHEBI:15377"/>
        <dbReference type="ChEBI" id="CHEBI:15379"/>
        <dbReference type="ChEBI" id="CHEBI:15724"/>
        <dbReference type="ChEBI" id="CHEBI:57783"/>
        <dbReference type="ChEBI" id="CHEBI:58349"/>
        <dbReference type="ChEBI" id="CHEBI:58389"/>
        <dbReference type="EC" id="1.14.13.148"/>
    </reaction>
    <physiologicalReaction direction="left-to-right" evidence="27">
        <dbReference type="Rhea" id="RHEA:31980"/>
    </physiologicalReaction>
</comment>
<comment type="catalytic activity">
    <reaction evidence="29">
        <text>(2E)-geranial + NADPH + O2 + H(+) = (1E)-2,6-dimethylhepta-1,5-dien-1-yl formate + NADP(+) + H2O</text>
        <dbReference type="Rhea" id="RHEA:54860"/>
        <dbReference type="ChEBI" id="CHEBI:15377"/>
        <dbReference type="ChEBI" id="CHEBI:15378"/>
        <dbReference type="ChEBI" id="CHEBI:15379"/>
        <dbReference type="ChEBI" id="CHEBI:16980"/>
        <dbReference type="ChEBI" id="CHEBI:57783"/>
        <dbReference type="ChEBI" id="CHEBI:58349"/>
        <dbReference type="ChEBI" id="CHEBI:138375"/>
    </reaction>
    <physiologicalReaction direction="left-to-right" evidence="29">
        <dbReference type="Rhea" id="RHEA:54861"/>
    </physiologicalReaction>
</comment>
<evidence type="ECO:0000256" key="32">
    <source>
        <dbReference type="ARBA" id="ARBA00049475"/>
    </source>
</evidence>
<evidence type="ECO:0000256" key="12">
    <source>
        <dbReference type="ARBA" id="ARBA00022857"/>
    </source>
</evidence>
<dbReference type="Gene3D" id="3.50.50.60">
    <property type="entry name" value="FAD/NAD(P)-binding domain"/>
    <property type="match status" value="4"/>
</dbReference>
<dbReference type="FunFam" id="3.50.50.60:FF:000159">
    <property type="entry name" value="Dimethylaniline monooxygenase [N-oxide-forming]"/>
    <property type="match status" value="1"/>
</dbReference>
<comment type="catalytic activity">
    <reaction evidence="31">
        <text>N,N-dimethylaniline + NADPH + O2 + H(+) = N,N-dimethylaniline N-oxide + NADP(+) + H2O</text>
        <dbReference type="Rhea" id="RHEA:24468"/>
        <dbReference type="ChEBI" id="CHEBI:15377"/>
        <dbReference type="ChEBI" id="CHEBI:15378"/>
        <dbReference type="ChEBI" id="CHEBI:15379"/>
        <dbReference type="ChEBI" id="CHEBI:16269"/>
        <dbReference type="ChEBI" id="CHEBI:17735"/>
        <dbReference type="ChEBI" id="CHEBI:57783"/>
        <dbReference type="ChEBI" id="CHEBI:58349"/>
        <dbReference type="EC" id="1.14.13.8"/>
    </reaction>
    <physiologicalReaction direction="left-to-right" evidence="31">
        <dbReference type="Rhea" id="RHEA:24469"/>
    </physiologicalReaction>
</comment>
<dbReference type="PRINTS" id="PR00370">
    <property type="entry name" value="FMOXYGENASE"/>
</dbReference>
<evidence type="ECO:0000256" key="10">
    <source>
        <dbReference type="ARBA" id="ARBA00022827"/>
    </source>
</evidence>
<comment type="catalytic activity">
    <reaction evidence="30">
        <text>heptan-4-one + NADPH + O2 + H(+) = propyl butanoate + NADP(+) + H2O</text>
        <dbReference type="Rhea" id="RHEA:54852"/>
        <dbReference type="ChEBI" id="CHEBI:15377"/>
        <dbReference type="ChEBI" id="CHEBI:15378"/>
        <dbReference type="ChEBI" id="CHEBI:15379"/>
        <dbReference type="ChEBI" id="CHEBI:57783"/>
        <dbReference type="ChEBI" id="CHEBI:58349"/>
        <dbReference type="ChEBI" id="CHEBI:89484"/>
        <dbReference type="ChEBI" id="CHEBI:89719"/>
    </reaction>
    <physiologicalReaction direction="left-to-right" evidence="30">
        <dbReference type="Rhea" id="RHEA:54853"/>
    </physiologicalReaction>
</comment>
<evidence type="ECO:0000256" key="16">
    <source>
        <dbReference type="ARBA" id="ARBA00023098"/>
    </source>
</evidence>
<comment type="catalytic activity">
    <reaction evidence="25">
        <text>hexan-3-one + NADPH + O2 + H(+) = ethyl butanoate + NADP(+) + H2O</text>
        <dbReference type="Rhea" id="RHEA:54844"/>
        <dbReference type="ChEBI" id="CHEBI:15377"/>
        <dbReference type="ChEBI" id="CHEBI:15378"/>
        <dbReference type="ChEBI" id="CHEBI:15379"/>
        <dbReference type="ChEBI" id="CHEBI:57783"/>
        <dbReference type="ChEBI" id="CHEBI:58349"/>
        <dbReference type="ChEBI" id="CHEBI:88764"/>
        <dbReference type="ChEBI" id="CHEBI:89891"/>
    </reaction>
    <physiologicalReaction direction="left-to-right" evidence="25">
        <dbReference type="Rhea" id="RHEA:54845"/>
    </physiologicalReaction>
</comment>
<dbReference type="Pfam" id="PF00743">
    <property type="entry name" value="FMO-like"/>
    <property type="match status" value="1"/>
</dbReference>
<comment type="catalytic activity">
    <reaction evidence="21">
        <text>hexan-3-one + NADPH + O2 + H(+) = propyl propanoate + NADP(+) + H2O</text>
        <dbReference type="Rhea" id="RHEA:54848"/>
        <dbReference type="ChEBI" id="CHEBI:15377"/>
        <dbReference type="ChEBI" id="CHEBI:15378"/>
        <dbReference type="ChEBI" id="CHEBI:15379"/>
        <dbReference type="ChEBI" id="CHEBI:57783"/>
        <dbReference type="ChEBI" id="CHEBI:58349"/>
        <dbReference type="ChEBI" id="CHEBI:89828"/>
        <dbReference type="ChEBI" id="CHEBI:89891"/>
    </reaction>
    <physiologicalReaction direction="left-to-right" evidence="21">
        <dbReference type="Rhea" id="RHEA:54849"/>
    </physiologicalReaction>
</comment>
<keyword evidence="5" id="KW-0488">Methylation</keyword>
<dbReference type="PIRSF" id="PIRSF000332">
    <property type="entry name" value="FMO"/>
    <property type="match status" value="1"/>
</dbReference>
<evidence type="ECO:0000256" key="2">
    <source>
        <dbReference type="ARBA" id="ARBA00004389"/>
    </source>
</evidence>
<evidence type="ECO:0000256" key="7">
    <source>
        <dbReference type="ARBA" id="ARBA00022630"/>
    </source>
</evidence>